<proteinExistence type="predicted"/>
<dbReference type="InterPro" id="IPR022191">
    <property type="entry name" value="DUF3717"/>
</dbReference>
<reference evidence="1 2" key="2">
    <citation type="journal article" date="2017" name="Front. Microbiol.">
        <title>Genomics Reveals a Unique Clone of Burkholderia cenocepacia Harboring an Actively Excising Novel Genomic Island.</title>
        <authorList>
            <person name="Patil P.P."/>
            <person name="Mali S."/>
            <person name="Midha S."/>
            <person name="Gautam V."/>
            <person name="Dash L."/>
            <person name="Kumar S."/>
            <person name="Shastri J."/>
            <person name="Singhal L."/>
            <person name="Patil P.B."/>
        </authorList>
    </citation>
    <scope>NUCLEOTIDE SEQUENCE [LARGE SCALE GENOMIC DNA]</scope>
    <source>
        <strain evidence="1 2">BC-19</strain>
    </source>
</reference>
<dbReference type="RefSeq" id="WP_080322969.1">
    <property type="nucleotide sequence ID" value="NZ_JYMX02000013.1"/>
</dbReference>
<dbReference type="AlphaFoldDB" id="A0ABD4UFW6"/>
<organism evidence="1 2">
    <name type="scientific">Burkholderia cenocepacia</name>
    <dbReference type="NCBI Taxonomy" id="95486"/>
    <lineage>
        <taxon>Bacteria</taxon>
        <taxon>Pseudomonadati</taxon>
        <taxon>Pseudomonadota</taxon>
        <taxon>Betaproteobacteria</taxon>
        <taxon>Burkholderiales</taxon>
        <taxon>Burkholderiaceae</taxon>
        <taxon>Burkholderia</taxon>
        <taxon>Burkholderia cepacia complex</taxon>
    </lineage>
</organism>
<evidence type="ECO:0000313" key="1">
    <source>
        <dbReference type="EMBL" id="MCW3713207.1"/>
    </source>
</evidence>
<accession>A0ABD4UFW6</accession>
<name>A0ABD4UFW6_9BURK</name>
<evidence type="ECO:0000313" key="2">
    <source>
        <dbReference type="Proteomes" id="UP000191686"/>
    </source>
</evidence>
<sequence length="73" mass="8148">MNNTTVLHIEQIERAINIWRARKPSGDGDPILCREARILAEPYALMIVNGATRIDVTHLSDAQRAVFDGAFSQ</sequence>
<dbReference type="Pfam" id="PF12512">
    <property type="entry name" value="DUF3717"/>
    <property type="match status" value="1"/>
</dbReference>
<dbReference type="Proteomes" id="UP000191686">
    <property type="component" value="Unassembled WGS sequence"/>
</dbReference>
<dbReference type="EMBL" id="JYMX02000013">
    <property type="protein sequence ID" value="MCW3713207.1"/>
    <property type="molecule type" value="Genomic_DNA"/>
</dbReference>
<gene>
    <name evidence="1" type="ORF">UE95_018140</name>
</gene>
<reference evidence="1 2" key="1">
    <citation type="journal article" date="2017" name="Front. Microbiol.">
        <title>Genomics reveals a unique clone of Burkholderia cenocepacia harbouring an actively excising novel genomic island.</title>
        <authorList>
            <person name="Patil P."/>
            <person name="Mali S."/>
            <person name="Midha S."/>
            <person name="Gautam V."/>
            <person name="Dash L."/>
            <person name="Kumar S."/>
            <person name="Shastri J."/>
            <person name="Singhal L."/>
            <person name="Patil P.B."/>
        </authorList>
    </citation>
    <scope>NUCLEOTIDE SEQUENCE [LARGE SCALE GENOMIC DNA]</scope>
    <source>
        <strain evidence="1 2">BC-19</strain>
    </source>
</reference>
<protein>
    <submittedName>
        <fullName evidence="1">DUF3717 domain-containing protein</fullName>
    </submittedName>
</protein>
<comment type="caution">
    <text evidence="1">The sequence shown here is derived from an EMBL/GenBank/DDBJ whole genome shotgun (WGS) entry which is preliminary data.</text>
</comment>